<feature type="region of interest" description="Disordered" evidence="1">
    <location>
        <begin position="135"/>
        <end position="158"/>
    </location>
</feature>
<gene>
    <name evidence="2" type="ORF">OnM2_031047</name>
</gene>
<accession>A0A420HZ18</accession>
<sequence length="208" mass="23977">MVTLTKNHFETDAYKQFYITEWNTTSFKSLLKKNENTSKSQLDILELLFDNLRKIQQCLPNVYHSDLTLRDQIINACESVPECEKALFRPAPTSEGVCADLRNAVRLKVNHEATSQFSNSNTFIDSHEYGNHWTDRQYGGQINRRDRGGQSSRIKGIEEDDNYSDTDQCLMEINDRELHNDTCENFTTELAGDINGHETITILYNQSL</sequence>
<evidence type="ECO:0000256" key="1">
    <source>
        <dbReference type="SAM" id="MobiDB-lite"/>
    </source>
</evidence>
<reference evidence="2 3" key="1">
    <citation type="journal article" date="2018" name="BMC Genomics">
        <title>Comparative genome analyses reveal sequence features reflecting distinct modes of host-adaptation between dicot and monocot powdery mildew.</title>
        <authorList>
            <person name="Wu Y."/>
            <person name="Ma X."/>
            <person name="Pan Z."/>
            <person name="Kale S.D."/>
            <person name="Song Y."/>
            <person name="King H."/>
            <person name="Zhang Q."/>
            <person name="Presley C."/>
            <person name="Deng X."/>
            <person name="Wei C.I."/>
            <person name="Xiao S."/>
        </authorList>
    </citation>
    <scope>NUCLEOTIDE SEQUENCE [LARGE SCALE GENOMIC DNA]</scope>
    <source>
        <strain evidence="2">UMSG2</strain>
    </source>
</reference>
<proteinExistence type="predicted"/>
<dbReference type="AlphaFoldDB" id="A0A420HZ18"/>
<dbReference type="Proteomes" id="UP000286134">
    <property type="component" value="Unassembled WGS sequence"/>
</dbReference>
<dbReference type="STRING" id="212602.A0A420HZ18"/>
<organism evidence="2 3">
    <name type="scientific">Erysiphe neolycopersici</name>
    <dbReference type="NCBI Taxonomy" id="212602"/>
    <lineage>
        <taxon>Eukaryota</taxon>
        <taxon>Fungi</taxon>
        <taxon>Dikarya</taxon>
        <taxon>Ascomycota</taxon>
        <taxon>Pezizomycotina</taxon>
        <taxon>Leotiomycetes</taxon>
        <taxon>Erysiphales</taxon>
        <taxon>Erysiphaceae</taxon>
        <taxon>Erysiphe</taxon>
    </lineage>
</organism>
<dbReference type="EMBL" id="MCFK01003164">
    <property type="protein sequence ID" value="RKF62672.1"/>
    <property type="molecule type" value="Genomic_DNA"/>
</dbReference>
<evidence type="ECO:0000313" key="3">
    <source>
        <dbReference type="Proteomes" id="UP000286134"/>
    </source>
</evidence>
<name>A0A420HZ18_9PEZI</name>
<keyword evidence="3" id="KW-1185">Reference proteome</keyword>
<comment type="caution">
    <text evidence="2">The sequence shown here is derived from an EMBL/GenBank/DDBJ whole genome shotgun (WGS) entry which is preliminary data.</text>
</comment>
<dbReference type="OrthoDB" id="3563642at2759"/>
<protein>
    <submittedName>
        <fullName evidence="2">Integrase and RNaseH domain-containing protein</fullName>
    </submittedName>
</protein>
<evidence type="ECO:0000313" key="2">
    <source>
        <dbReference type="EMBL" id="RKF62672.1"/>
    </source>
</evidence>